<dbReference type="SUPFAM" id="SSF52266">
    <property type="entry name" value="SGNH hydrolase"/>
    <property type="match status" value="1"/>
</dbReference>
<organism evidence="3 4">
    <name type="scientific">Psilocybe cf. subviscida</name>
    <dbReference type="NCBI Taxonomy" id="2480587"/>
    <lineage>
        <taxon>Eukaryota</taxon>
        <taxon>Fungi</taxon>
        <taxon>Dikarya</taxon>
        <taxon>Basidiomycota</taxon>
        <taxon>Agaricomycotina</taxon>
        <taxon>Agaricomycetes</taxon>
        <taxon>Agaricomycetidae</taxon>
        <taxon>Agaricales</taxon>
        <taxon>Agaricineae</taxon>
        <taxon>Strophariaceae</taxon>
        <taxon>Psilocybe</taxon>
    </lineage>
</organism>
<evidence type="ECO:0000313" key="4">
    <source>
        <dbReference type="Proteomes" id="UP000567179"/>
    </source>
</evidence>
<dbReference type="PANTHER" id="PTHR45648">
    <property type="entry name" value="GDSL LIPASE/ACYLHYDROLASE FAMILY PROTEIN (AFU_ORTHOLOGUE AFUA_4G14700)"/>
    <property type="match status" value="1"/>
</dbReference>
<feature type="compositionally biased region" description="Acidic residues" evidence="2">
    <location>
        <begin position="85"/>
        <end position="98"/>
    </location>
</feature>
<keyword evidence="1" id="KW-0378">Hydrolase</keyword>
<reference evidence="3 4" key="1">
    <citation type="journal article" date="2020" name="ISME J.">
        <title>Uncovering the hidden diversity of litter-decomposition mechanisms in mushroom-forming fungi.</title>
        <authorList>
            <person name="Floudas D."/>
            <person name="Bentzer J."/>
            <person name="Ahren D."/>
            <person name="Johansson T."/>
            <person name="Persson P."/>
            <person name="Tunlid A."/>
        </authorList>
    </citation>
    <scope>NUCLEOTIDE SEQUENCE [LARGE SCALE GENOMIC DNA]</scope>
    <source>
        <strain evidence="3 4">CBS 101986</strain>
    </source>
</reference>
<dbReference type="InterPro" id="IPR036514">
    <property type="entry name" value="SGNH_hydro_sf"/>
</dbReference>
<sequence length="301" mass="33207">MSEVLTIGPSWKGFQSIGRLIIFGDSYSAVTHGEHDAITSTPNDPLGCGFPGDGVWTEIHLPNWVGHLITKYRPGPKYSPPKTDADDEDDNASSEDEQEWVDNPLLVHDYARGGDVIDGVKRQIERCFLPKLGARTEIQWTAEETLFVIWVGINDCGRGILSEIAMEKLSKQLDNLHRVGARNFVVVDVPPVQRSPAVPQNRPERVERVEAIVNQWNSDLEQTLKAFVGGHSDTSTFLYSSSAFFNALLDNPVAFGFDAGEGSKIGRDVWIDHIHPTSRVHDCLARDMASFLSGISAAPTI</sequence>
<dbReference type="InterPro" id="IPR001087">
    <property type="entry name" value="GDSL"/>
</dbReference>
<protein>
    <recommendedName>
        <fullName evidence="5">Carbohydrate esterase family 16 protein</fullName>
    </recommendedName>
</protein>
<dbReference type="GO" id="GO:0016788">
    <property type="term" value="F:hydrolase activity, acting on ester bonds"/>
    <property type="evidence" value="ECO:0007669"/>
    <property type="project" value="InterPro"/>
</dbReference>
<keyword evidence="4" id="KW-1185">Reference proteome</keyword>
<dbReference type="Proteomes" id="UP000567179">
    <property type="component" value="Unassembled WGS sequence"/>
</dbReference>
<proteinExistence type="predicted"/>
<accession>A0A8H5BWM8</accession>
<name>A0A8H5BWM8_9AGAR</name>
<evidence type="ECO:0000313" key="3">
    <source>
        <dbReference type="EMBL" id="KAF5330920.1"/>
    </source>
</evidence>
<dbReference type="InterPro" id="IPR051058">
    <property type="entry name" value="GDSL_Est/Lipase"/>
</dbReference>
<evidence type="ECO:0000256" key="1">
    <source>
        <dbReference type="ARBA" id="ARBA00022801"/>
    </source>
</evidence>
<dbReference type="EMBL" id="JAACJJ010000001">
    <property type="protein sequence ID" value="KAF5330920.1"/>
    <property type="molecule type" value="Genomic_DNA"/>
</dbReference>
<evidence type="ECO:0000256" key="2">
    <source>
        <dbReference type="SAM" id="MobiDB-lite"/>
    </source>
</evidence>
<comment type="caution">
    <text evidence="3">The sequence shown here is derived from an EMBL/GenBank/DDBJ whole genome shotgun (WGS) entry which is preliminary data.</text>
</comment>
<feature type="region of interest" description="Disordered" evidence="2">
    <location>
        <begin position="75"/>
        <end position="98"/>
    </location>
</feature>
<dbReference type="PANTHER" id="PTHR45648:SF22">
    <property type="entry name" value="GDSL LIPASE_ACYLHYDROLASE FAMILY PROTEIN (AFU_ORTHOLOGUE AFUA_4G14700)"/>
    <property type="match status" value="1"/>
</dbReference>
<evidence type="ECO:0008006" key="5">
    <source>
        <dbReference type="Google" id="ProtNLM"/>
    </source>
</evidence>
<dbReference type="OrthoDB" id="1600564at2759"/>
<gene>
    <name evidence="3" type="ORF">D9619_005433</name>
</gene>
<dbReference type="Pfam" id="PF00657">
    <property type="entry name" value="Lipase_GDSL"/>
    <property type="match status" value="1"/>
</dbReference>
<dbReference type="Gene3D" id="3.40.50.1110">
    <property type="entry name" value="SGNH hydrolase"/>
    <property type="match status" value="1"/>
</dbReference>
<dbReference type="AlphaFoldDB" id="A0A8H5BWM8"/>